<gene>
    <name evidence="2" type="ORF">GOP47_0023913</name>
</gene>
<name>A0A9D4U4L4_ADICA</name>
<dbReference type="AlphaFoldDB" id="A0A9D4U4L4"/>
<feature type="compositionally biased region" description="Polar residues" evidence="1">
    <location>
        <begin position="38"/>
        <end position="54"/>
    </location>
</feature>
<evidence type="ECO:0000313" key="3">
    <source>
        <dbReference type="Proteomes" id="UP000886520"/>
    </source>
</evidence>
<accession>A0A9D4U4L4</accession>
<evidence type="ECO:0000313" key="2">
    <source>
        <dbReference type="EMBL" id="KAI5061408.1"/>
    </source>
</evidence>
<keyword evidence="3" id="KW-1185">Reference proteome</keyword>
<dbReference type="EMBL" id="JABFUD020000023">
    <property type="protein sequence ID" value="KAI5061408.1"/>
    <property type="molecule type" value="Genomic_DNA"/>
</dbReference>
<reference evidence="2" key="1">
    <citation type="submission" date="2021-01" db="EMBL/GenBank/DDBJ databases">
        <title>Adiantum capillus-veneris genome.</title>
        <authorList>
            <person name="Fang Y."/>
            <person name="Liao Q."/>
        </authorList>
    </citation>
    <scope>NUCLEOTIDE SEQUENCE</scope>
    <source>
        <strain evidence="2">H3</strain>
        <tissue evidence="2">Leaf</tissue>
    </source>
</reference>
<proteinExistence type="predicted"/>
<sequence length="80" mass="8900">MMSTPMGHVQEAAVFPHGGMPPWENRLQASQRGHVHQVTESINGPQQESIIDTGQSRRKQQVDVQVEGSKDILKKLKPTT</sequence>
<protein>
    <submittedName>
        <fullName evidence="2">Uncharacterized protein</fullName>
    </submittedName>
</protein>
<dbReference type="Proteomes" id="UP000886520">
    <property type="component" value="Chromosome 23"/>
</dbReference>
<evidence type="ECO:0000256" key="1">
    <source>
        <dbReference type="SAM" id="MobiDB-lite"/>
    </source>
</evidence>
<comment type="caution">
    <text evidence="2">The sequence shown here is derived from an EMBL/GenBank/DDBJ whole genome shotgun (WGS) entry which is preliminary data.</text>
</comment>
<organism evidence="2 3">
    <name type="scientific">Adiantum capillus-veneris</name>
    <name type="common">Maidenhair fern</name>
    <dbReference type="NCBI Taxonomy" id="13818"/>
    <lineage>
        <taxon>Eukaryota</taxon>
        <taxon>Viridiplantae</taxon>
        <taxon>Streptophyta</taxon>
        <taxon>Embryophyta</taxon>
        <taxon>Tracheophyta</taxon>
        <taxon>Polypodiopsida</taxon>
        <taxon>Polypodiidae</taxon>
        <taxon>Polypodiales</taxon>
        <taxon>Pteridineae</taxon>
        <taxon>Pteridaceae</taxon>
        <taxon>Vittarioideae</taxon>
        <taxon>Adiantum</taxon>
    </lineage>
</organism>
<feature type="region of interest" description="Disordered" evidence="1">
    <location>
        <begin position="1"/>
        <end position="80"/>
    </location>
</feature>